<feature type="region of interest" description="Disordered" evidence="2">
    <location>
        <begin position="844"/>
        <end position="876"/>
    </location>
</feature>
<protein>
    <submittedName>
        <fullName evidence="3">Uncharacterized protein</fullName>
    </submittedName>
</protein>
<feature type="coiled-coil region" evidence="1">
    <location>
        <begin position="70"/>
        <end position="108"/>
    </location>
</feature>
<dbReference type="EMBL" id="LDAU01000112">
    <property type="protein sequence ID" value="KRX04711.1"/>
    <property type="molecule type" value="Genomic_DNA"/>
</dbReference>
<keyword evidence="4" id="KW-1185">Reference proteome</keyword>
<gene>
    <name evidence="3" type="ORF">PPERSA_03102</name>
</gene>
<reference evidence="3 4" key="1">
    <citation type="journal article" date="2015" name="Sci. Rep.">
        <title>Genome of the facultative scuticociliatosis pathogen Pseudocohnilembus persalinus provides insight into its virulence through horizontal gene transfer.</title>
        <authorList>
            <person name="Xiong J."/>
            <person name="Wang G."/>
            <person name="Cheng J."/>
            <person name="Tian M."/>
            <person name="Pan X."/>
            <person name="Warren A."/>
            <person name="Jiang C."/>
            <person name="Yuan D."/>
            <person name="Miao W."/>
        </authorList>
    </citation>
    <scope>NUCLEOTIDE SEQUENCE [LARGE SCALE GENOMIC DNA]</scope>
    <source>
        <strain evidence="3">36N120E</strain>
    </source>
</reference>
<feature type="compositionally biased region" description="Basic and acidic residues" evidence="2">
    <location>
        <begin position="1"/>
        <end position="24"/>
    </location>
</feature>
<keyword evidence="1" id="KW-0175">Coiled coil</keyword>
<feature type="coiled-coil region" evidence="1">
    <location>
        <begin position="1297"/>
        <end position="1331"/>
    </location>
</feature>
<dbReference type="OMA" id="SERCNIM"/>
<evidence type="ECO:0000256" key="2">
    <source>
        <dbReference type="SAM" id="MobiDB-lite"/>
    </source>
</evidence>
<dbReference type="PANTHER" id="PTHR45615">
    <property type="entry name" value="MYOSIN HEAVY CHAIN, NON-MUSCLE"/>
    <property type="match status" value="1"/>
</dbReference>
<feature type="compositionally biased region" description="Basic and acidic residues" evidence="2">
    <location>
        <begin position="860"/>
        <end position="872"/>
    </location>
</feature>
<dbReference type="InParanoid" id="A0A0V0QRF9"/>
<evidence type="ECO:0000313" key="3">
    <source>
        <dbReference type="EMBL" id="KRX04711.1"/>
    </source>
</evidence>
<feature type="region of interest" description="Disordered" evidence="2">
    <location>
        <begin position="1"/>
        <end position="36"/>
    </location>
</feature>
<feature type="region of interest" description="Disordered" evidence="2">
    <location>
        <begin position="971"/>
        <end position="1000"/>
    </location>
</feature>
<proteinExistence type="predicted"/>
<dbReference type="Proteomes" id="UP000054937">
    <property type="component" value="Unassembled WGS sequence"/>
</dbReference>
<feature type="coiled-coil region" evidence="1">
    <location>
        <begin position="540"/>
        <end position="567"/>
    </location>
</feature>
<organism evidence="3 4">
    <name type="scientific">Pseudocohnilembus persalinus</name>
    <name type="common">Ciliate</name>
    <dbReference type="NCBI Taxonomy" id="266149"/>
    <lineage>
        <taxon>Eukaryota</taxon>
        <taxon>Sar</taxon>
        <taxon>Alveolata</taxon>
        <taxon>Ciliophora</taxon>
        <taxon>Intramacronucleata</taxon>
        <taxon>Oligohymenophorea</taxon>
        <taxon>Scuticociliatia</taxon>
        <taxon>Philasterida</taxon>
        <taxon>Pseudocohnilembidae</taxon>
        <taxon>Pseudocohnilembus</taxon>
    </lineage>
</organism>
<feature type="compositionally biased region" description="Low complexity" evidence="2">
    <location>
        <begin position="974"/>
        <end position="1000"/>
    </location>
</feature>
<sequence length="1584" mass="188944">MKNEVEKKKLQEIMEKQRRETEKRRGAKNLGETDPEPGARLFQILDDEYYKRNKAHVTNIETLFKFFLNIKKKDLQKKEKEEKNAKILEQTKQKIQQRRSELESKNQNYFICQEQYKEEQDISQTTDDSEKLMTMGPNTNKFQLQIQKTETQLKNEIRQEELQQIFKFKDKDVKYTLEKQKISYEAKLAQQKHEFNQKVMEKYNFQKYNNSFNQQINAQVTIQRLYGNPQETIKQKLNQKDKAKIEEIQYKNQVKNQQIQEKQQINQFVNTVIELYQSDFPTAYHYRFPDKLFNYWKEMDDKQETELECDEEEAKERFDIYFDNIVKDLINMHKTFKGFEVFDTIQLLDFWRTLSIQKRVEQNLYFESEDNLIDIIDIYLEKLQLEEEQLEQEMQLREEEEWENRQKLANLVLRKEITHTPIDLMAQPKDRQKIGKELLKIKKAYPNDLILTKMINQEFKDTKIAKSALEYDNFDEEHEAKVKNREIVSTYSQLRGRSNSIDQGNTKQFNLGNKTIQMEKTDQMAQIFEQQLEFFYDDKMADIRQTLHEQKELMREEKELKQYLEQEVLTYLDDRKRRYEENVASLTEFLSELYKIIRKQFPQATKHNFPFQPYGLSKEGKQRYFPKSLKSFFFKLVRSFVQDQKGDFQKDPSQKLPFWAPSGPAGKCRIHEKIACPPGCKYQTLNRVVYDHSKEKQKGDLWQDRPNQTAWDNQYYDEHKKVFLMQFDEIQNCSFFPQIANRIPKKIKAFMKKNDCHYDFVDKFFEKGGNLQKWIEKLGSNLWNQHPKIYRFGCLSRAKAEFYRKKYHDAYQILKKSFNLEQIKQFFLKEKYSVQPHVLLDPMEQEEEDQQNNNQNYQHQNEEKFPKPKEEDFSNSANKNFLNDVFDLIMQLEKKELELLKDEQKIKKELNYIQQNLGSHYQHPQNRHQLKNNLINSQQNTGDLDVELIDQLIGENPEINQNTQNNYDRKNYDQQQQHIQNSIQNPQQQKQLQQNQTQQQQEQQQQLQQVNQNNLLISENDPDLYNKLKLLVKEQMCPLGDQCPGRSNRRWPESNVRGTTPIGVSCIYAHTVQELQFSKQVKNREKMLVDRLNGIYSQMHGKQNTHWKPGNNPVTSNCTLSEGKQGKCGCAHCQERKINKEIIQKFKEKAAEKFQTDQNLRTKAKLRSNFAKNNYALLNDKLGSYTKAEKLFKKERYQEAFSVISELAATTKADIDFLKNSKKEKNLQIQQKLQIPIQIQDQQEFLNIYRESLRGTLDVQDPFIKQKLKKYGLKTGNLGQPQLDLDSFMNNQIENLYLKIEKKLKEKTEIIQKMEKSVAKMEKQQQIQQKLQQSSDVNDNQELTSHVICPIFNNKYQQYKEKKLILKEKNCGDPNCPYSHKIKAVNPLKKQFCPELQFILTQKNDPSTSDPVLNKPKKCSNKNCPYAHDSKELDILPEEEKINRFRQSIEFQRQNLGNSQAPTPFKPATSKQTRKTIEEEHNLWQQQQLEQGEPYKHKNYGENYNELTQSIQNLPYNQQKQIILDAKKSQQINKSVYNRNDQDIINPPTYKFAQKKKKLHKPRIELGANAWKASMLPLHHLCFG</sequence>
<evidence type="ECO:0000313" key="4">
    <source>
        <dbReference type="Proteomes" id="UP000054937"/>
    </source>
</evidence>
<evidence type="ECO:0000256" key="1">
    <source>
        <dbReference type="SAM" id="Coils"/>
    </source>
</evidence>
<comment type="caution">
    <text evidence="3">The sequence shown here is derived from an EMBL/GenBank/DDBJ whole genome shotgun (WGS) entry which is preliminary data.</text>
</comment>
<dbReference type="OrthoDB" id="296454at2759"/>
<dbReference type="PANTHER" id="PTHR45615:SF63">
    <property type="entry name" value="CHROMOSOME UNDETERMINED SCAFFOLD_10, WHOLE GENOME SHOTGUN SEQUENCE"/>
    <property type="match status" value="1"/>
</dbReference>
<name>A0A0V0QRF9_PSEPJ</name>
<feature type="coiled-coil region" evidence="1">
    <location>
        <begin position="373"/>
        <end position="405"/>
    </location>
</feature>
<accession>A0A0V0QRF9</accession>